<feature type="compositionally biased region" description="Basic and acidic residues" evidence="1">
    <location>
        <begin position="14"/>
        <end position="30"/>
    </location>
</feature>
<organism evidence="3 4">
    <name type="scientific">Halomarina oriensis</name>
    <dbReference type="NCBI Taxonomy" id="671145"/>
    <lineage>
        <taxon>Archaea</taxon>
        <taxon>Methanobacteriati</taxon>
        <taxon>Methanobacteriota</taxon>
        <taxon>Stenosarchaea group</taxon>
        <taxon>Halobacteria</taxon>
        <taxon>Halobacteriales</taxon>
        <taxon>Natronomonadaceae</taxon>
        <taxon>Halomarina</taxon>
    </lineage>
</organism>
<keyword evidence="2" id="KW-0472">Membrane</keyword>
<sequence length="181" mass="19192">MELGFDFEQALNAERRDRGLDPVDTDRDGTVDSGTDTLGGTVHDPTSEQNRTTTNETTTTTNTSNEMDYSDLYSYENDPRQAAENYDRDPTNNTTIGEGGTSLADLLGDNGLAGLPDGTGGTWVPGNGPTESTNPGGDDTVNDVDDVMQTANPFDARQDSGVLMAVIGVFLAILAFFVGGR</sequence>
<feature type="region of interest" description="Disordered" evidence="1">
    <location>
        <begin position="14"/>
        <end position="71"/>
    </location>
</feature>
<dbReference type="EMBL" id="WSZK01000047">
    <property type="protein sequence ID" value="MWG36954.1"/>
    <property type="molecule type" value="Genomic_DNA"/>
</dbReference>
<feature type="compositionally biased region" description="Low complexity" evidence="1">
    <location>
        <begin position="107"/>
        <end position="116"/>
    </location>
</feature>
<protein>
    <submittedName>
        <fullName evidence="3">Uncharacterized protein</fullName>
    </submittedName>
</protein>
<evidence type="ECO:0000256" key="1">
    <source>
        <dbReference type="SAM" id="MobiDB-lite"/>
    </source>
</evidence>
<feature type="region of interest" description="Disordered" evidence="1">
    <location>
        <begin position="107"/>
        <end position="139"/>
    </location>
</feature>
<evidence type="ECO:0000313" key="3">
    <source>
        <dbReference type="EMBL" id="MWG36954.1"/>
    </source>
</evidence>
<evidence type="ECO:0000256" key="2">
    <source>
        <dbReference type="SAM" id="Phobius"/>
    </source>
</evidence>
<dbReference type="AlphaFoldDB" id="A0A6B0GQ74"/>
<keyword evidence="2" id="KW-0812">Transmembrane</keyword>
<proteinExistence type="predicted"/>
<feature type="transmembrane region" description="Helical" evidence="2">
    <location>
        <begin position="161"/>
        <end position="179"/>
    </location>
</feature>
<reference evidence="3 4" key="1">
    <citation type="submission" date="2019-12" db="EMBL/GenBank/DDBJ databases">
        <title>Halocatena pleomorpha gen. nov. sp. nov., an extremely halophilic archaeon of family Halobacteriaceae isolated from saltpan soil.</title>
        <authorList>
            <person name="Pal Y."/>
            <person name="Verma A."/>
            <person name="Krishnamurthi S."/>
            <person name="Kumar P."/>
        </authorList>
    </citation>
    <scope>NUCLEOTIDE SEQUENCE [LARGE SCALE GENOMIC DNA]</scope>
    <source>
        <strain evidence="3 4">JCM 16495</strain>
    </source>
</reference>
<keyword evidence="2" id="KW-1133">Transmembrane helix</keyword>
<dbReference type="Proteomes" id="UP000451471">
    <property type="component" value="Unassembled WGS sequence"/>
</dbReference>
<name>A0A6B0GQ74_9EURY</name>
<evidence type="ECO:0000313" key="4">
    <source>
        <dbReference type="Proteomes" id="UP000451471"/>
    </source>
</evidence>
<dbReference type="RefSeq" id="WP_158206600.1">
    <property type="nucleotide sequence ID" value="NZ_WSZK01000047.1"/>
</dbReference>
<comment type="caution">
    <text evidence="3">The sequence shown here is derived from an EMBL/GenBank/DDBJ whole genome shotgun (WGS) entry which is preliminary data.</text>
</comment>
<accession>A0A6B0GQ74</accession>
<gene>
    <name evidence="3" type="ORF">GQS65_21120</name>
</gene>
<feature type="compositionally biased region" description="Low complexity" evidence="1">
    <location>
        <begin position="47"/>
        <end position="66"/>
    </location>
</feature>
<keyword evidence="4" id="KW-1185">Reference proteome</keyword>